<dbReference type="FunFam" id="3.20.20.140:FF:000005">
    <property type="entry name" value="TatD family hydrolase"/>
    <property type="match status" value="1"/>
</dbReference>
<organism evidence="4 5">
    <name type="scientific">Brockia lithotrophica</name>
    <dbReference type="NCBI Taxonomy" id="933949"/>
    <lineage>
        <taxon>Bacteria</taxon>
        <taxon>Bacillati</taxon>
        <taxon>Bacillota</taxon>
        <taxon>Bacilli</taxon>
        <taxon>Bacillales</taxon>
        <taxon>Bacillales Family X. Incertae Sedis</taxon>
        <taxon>Brockia</taxon>
    </lineage>
</organism>
<dbReference type="Proteomes" id="UP000267019">
    <property type="component" value="Unassembled WGS sequence"/>
</dbReference>
<dbReference type="EMBL" id="RBIJ01000002">
    <property type="protein sequence ID" value="RKQ85645.1"/>
    <property type="molecule type" value="Genomic_DNA"/>
</dbReference>
<dbReference type="AlphaFoldDB" id="A0A660L375"/>
<dbReference type="InterPro" id="IPR015991">
    <property type="entry name" value="TatD/YcfH-like"/>
</dbReference>
<sequence length="288" mass="31499">MRPDTSEGAAGFAPGWIDTHAHVDHPRFDGDREEVLARAQAVGVVKIVNVGYNAVSIRSTLALAEAYSFVYAAVGWHPTEVASFGAEEERELRRLLTHPKVVAVGEIGLDYHWDTVPPAVQQDAFRRQIRLARDAGLPIVVHDRDAHDDVLRILEEEGAEEVGGILHAFSGDASHAERGLSLGFALGFGGVVTFRKAAQRDLLPRIPLDRIVLETDSPYLTPHPHRGKRNEPAYVAIVGQAVAELLGLSEAEIRRRTFCNAHRVLPRLARTAVHSGHLCEDPHTTEGG</sequence>
<keyword evidence="1 3" id="KW-0479">Metal-binding</keyword>
<dbReference type="OrthoDB" id="9810005at2"/>
<dbReference type="PANTHER" id="PTHR46124:SF2">
    <property type="entry name" value="D-AMINOACYL-TRNA DEACYLASE"/>
    <property type="match status" value="1"/>
</dbReference>
<evidence type="ECO:0000256" key="3">
    <source>
        <dbReference type="PIRSR" id="PIRSR005902-1"/>
    </source>
</evidence>
<dbReference type="InterPro" id="IPR018228">
    <property type="entry name" value="DNase_TatD-rel_CS"/>
</dbReference>
<feature type="binding site" evidence="3">
    <location>
        <position position="142"/>
    </location>
    <ligand>
        <name>a divalent metal cation</name>
        <dbReference type="ChEBI" id="CHEBI:60240"/>
        <label>2</label>
    </ligand>
</feature>
<feature type="binding site" evidence="3">
    <location>
        <position position="22"/>
    </location>
    <ligand>
        <name>a divalent metal cation</name>
        <dbReference type="ChEBI" id="CHEBI:60240"/>
        <label>1</label>
    </ligand>
</feature>
<feature type="binding site" evidence="3">
    <location>
        <position position="216"/>
    </location>
    <ligand>
        <name>a divalent metal cation</name>
        <dbReference type="ChEBI" id="CHEBI:60240"/>
        <label>1</label>
    </ligand>
</feature>
<comment type="caution">
    <text evidence="4">The sequence shown here is derived from an EMBL/GenBank/DDBJ whole genome shotgun (WGS) entry which is preliminary data.</text>
</comment>
<keyword evidence="5" id="KW-1185">Reference proteome</keyword>
<dbReference type="Pfam" id="PF01026">
    <property type="entry name" value="TatD_DNase"/>
    <property type="match status" value="1"/>
</dbReference>
<dbReference type="Gene3D" id="3.20.20.140">
    <property type="entry name" value="Metal-dependent hydrolases"/>
    <property type="match status" value="1"/>
</dbReference>
<dbReference type="PROSITE" id="PS01091">
    <property type="entry name" value="TATD_3"/>
    <property type="match status" value="1"/>
</dbReference>
<dbReference type="InterPro" id="IPR032466">
    <property type="entry name" value="Metal_Hydrolase"/>
</dbReference>
<accession>A0A660L375</accession>
<dbReference type="RefSeq" id="WP_121444298.1">
    <property type="nucleotide sequence ID" value="NZ_RBIJ01000002.1"/>
</dbReference>
<dbReference type="PANTHER" id="PTHR46124">
    <property type="entry name" value="D-AMINOACYL-TRNA DEACYLASE"/>
    <property type="match status" value="1"/>
</dbReference>
<dbReference type="GO" id="GO:0046872">
    <property type="term" value="F:metal ion binding"/>
    <property type="evidence" value="ECO:0007669"/>
    <property type="project" value="UniProtKB-KW"/>
</dbReference>
<reference evidence="4 5" key="1">
    <citation type="submission" date="2018-10" db="EMBL/GenBank/DDBJ databases">
        <title>Genomic Encyclopedia of Type Strains, Phase IV (KMG-IV): sequencing the most valuable type-strain genomes for metagenomic binning, comparative biology and taxonomic classification.</title>
        <authorList>
            <person name="Goeker M."/>
        </authorList>
    </citation>
    <scope>NUCLEOTIDE SEQUENCE [LARGE SCALE GENOMIC DNA]</scope>
    <source>
        <strain evidence="4 5">DSM 22653</strain>
    </source>
</reference>
<gene>
    <name evidence="4" type="ORF">C7438_1050</name>
</gene>
<keyword evidence="2" id="KW-0378">Hydrolase</keyword>
<evidence type="ECO:0000256" key="1">
    <source>
        <dbReference type="ARBA" id="ARBA00022723"/>
    </source>
</evidence>
<dbReference type="PIRSF" id="PIRSF005902">
    <property type="entry name" value="DNase_TatD"/>
    <property type="match status" value="1"/>
</dbReference>
<protein>
    <submittedName>
        <fullName evidence="4">TatD DNase family protein</fullName>
    </submittedName>
</protein>
<dbReference type="GO" id="GO:0016788">
    <property type="term" value="F:hydrolase activity, acting on ester bonds"/>
    <property type="evidence" value="ECO:0007669"/>
    <property type="project" value="InterPro"/>
</dbReference>
<dbReference type="PROSITE" id="PS01090">
    <property type="entry name" value="TATD_2"/>
    <property type="match status" value="1"/>
</dbReference>
<feature type="binding site" evidence="3">
    <location>
        <position position="167"/>
    </location>
    <ligand>
        <name>a divalent metal cation</name>
        <dbReference type="ChEBI" id="CHEBI:60240"/>
        <label>2</label>
    </ligand>
</feature>
<evidence type="ECO:0000313" key="4">
    <source>
        <dbReference type="EMBL" id="RKQ85645.1"/>
    </source>
</evidence>
<proteinExistence type="predicted"/>
<feature type="binding site" evidence="3">
    <location>
        <position position="106"/>
    </location>
    <ligand>
        <name>a divalent metal cation</name>
        <dbReference type="ChEBI" id="CHEBI:60240"/>
        <label>1</label>
    </ligand>
</feature>
<dbReference type="InterPro" id="IPR001130">
    <property type="entry name" value="TatD-like"/>
</dbReference>
<dbReference type="SUPFAM" id="SSF51556">
    <property type="entry name" value="Metallo-dependent hydrolases"/>
    <property type="match status" value="1"/>
</dbReference>
<dbReference type="NCBIfam" id="TIGR00010">
    <property type="entry name" value="YchF/TatD family DNA exonuclease"/>
    <property type="match status" value="1"/>
</dbReference>
<evidence type="ECO:0000256" key="2">
    <source>
        <dbReference type="ARBA" id="ARBA00022801"/>
    </source>
</evidence>
<evidence type="ECO:0000313" key="5">
    <source>
        <dbReference type="Proteomes" id="UP000267019"/>
    </source>
</evidence>
<dbReference type="GO" id="GO:0004536">
    <property type="term" value="F:DNA nuclease activity"/>
    <property type="evidence" value="ECO:0007669"/>
    <property type="project" value="InterPro"/>
</dbReference>
<dbReference type="GO" id="GO:0005829">
    <property type="term" value="C:cytosol"/>
    <property type="evidence" value="ECO:0007669"/>
    <property type="project" value="TreeGrafter"/>
</dbReference>
<feature type="binding site" evidence="3">
    <location>
        <position position="20"/>
    </location>
    <ligand>
        <name>a divalent metal cation</name>
        <dbReference type="ChEBI" id="CHEBI:60240"/>
        <label>1</label>
    </ligand>
</feature>
<name>A0A660L375_9BACL</name>
<dbReference type="CDD" id="cd01310">
    <property type="entry name" value="TatD_DNAse"/>
    <property type="match status" value="1"/>
</dbReference>